<evidence type="ECO:0000259" key="1">
    <source>
        <dbReference type="Pfam" id="PF01551"/>
    </source>
</evidence>
<dbReference type="InterPro" id="IPR011055">
    <property type="entry name" value="Dup_hybrid_motif"/>
</dbReference>
<feature type="domain" description="M23ase beta-sheet core" evidence="1">
    <location>
        <begin position="89"/>
        <end position="198"/>
    </location>
</feature>
<dbReference type="GO" id="GO:0004222">
    <property type="term" value="F:metalloendopeptidase activity"/>
    <property type="evidence" value="ECO:0007669"/>
    <property type="project" value="TreeGrafter"/>
</dbReference>
<proteinExistence type="predicted"/>
<organism evidence="2 3">
    <name type="scientific">Candidatus Kerfeldbacteria bacterium CG15_BIG_FIL_POST_REV_8_21_14_020_45_12</name>
    <dbReference type="NCBI Taxonomy" id="2014247"/>
    <lineage>
        <taxon>Bacteria</taxon>
        <taxon>Candidatus Kerfeldiibacteriota</taxon>
    </lineage>
</organism>
<dbReference type="InterPro" id="IPR050570">
    <property type="entry name" value="Cell_wall_metabolism_enzyme"/>
</dbReference>
<comment type="caution">
    <text evidence="2">The sequence shown here is derived from an EMBL/GenBank/DDBJ whole genome shotgun (WGS) entry which is preliminary data.</text>
</comment>
<dbReference type="EMBL" id="PFGC01000007">
    <property type="protein sequence ID" value="PIW37409.1"/>
    <property type="molecule type" value="Genomic_DNA"/>
</dbReference>
<sequence length="352" mass="39720">MEHAASYVIVSVVEHCHTCHHTCKQRIVQYMIKNTTYTDLFLSVIIGLTCMTSRAQAVTSISWPVGTENPTSAIESFFGPRLQEGEYDFHRGIDITGSTGDPVLATDDGEVFRLYEEGDEANPYTGGGNVVVLRHYSPLGINFQSEIFHTYYTLYFHLSNISDTLVKGAEVVEGQQIGSLGESGVATHPHLHFEVRIATTCALSSDCNTVGFDPHVNPLRFLEFTENSLPSQVKLTKKKQALRVKVVLPKTEFDLNRIKVTTLNRRNQVLGKKVLDFNRRQGINATSNETIDNNRYDNILILPKAVDSSLSNHFLTVSFRHILKKKVYRIRIRITDTKGNDIYKKTRRLKSL</sequence>
<gene>
    <name evidence="2" type="ORF">COW24_00320</name>
</gene>
<dbReference type="InterPro" id="IPR016047">
    <property type="entry name" value="M23ase_b-sheet_dom"/>
</dbReference>
<dbReference type="Gene3D" id="2.70.70.10">
    <property type="entry name" value="Glucose Permease (Domain IIA)"/>
    <property type="match status" value="1"/>
</dbReference>
<name>A0A2M7H5A6_9BACT</name>
<dbReference type="AlphaFoldDB" id="A0A2M7H5A6"/>
<protein>
    <recommendedName>
        <fullName evidence="1">M23ase beta-sheet core domain-containing protein</fullName>
    </recommendedName>
</protein>
<dbReference type="PANTHER" id="PTHR21666:SF270">
    <property type="entry name" value="MUREIN HYDROLASE ACTIVATOR ENVC"/>
    <property type="match status" value="1"/>
</dbReference>
<evidence type="ECO:0000313" key="3">
    <source>
        <dbReference type="Proteomes" id="UP000230292"/>
    </source>
</evidence>
<dbReference type="CDD" id="cd12797">
    <property type="entry name" value="M23_peptidase"/>
    <property type="match status" value="1"/>
</dbReference>
<accession>A0A2M7H5A6</accession>
<dbReference type="SUPFAM" id="SSF51261">
    <property type="entry name" value="Duplicated hybrid motif"/>
    <property type="match status" value="1"/>
</dbReference>
<dbReference type="Proteomes" id="UP000230292">
    <property type="component" value="Unassembled WGS sequence"/>
</dbReference>
<dbReference type="PANTHER" id="PTHR21666">
    <property type="entry name" value="PEPTIDASE-RELATED"/>
    <property type="match status" value="1"/>
</dbReference>
<reference evidence="2 3" key="1">
    <citation type="submission" date="2017-09" db="EMBL/GenBank/DDBJ databases">
        <title>Depth-based differentiation of microbial function through sediment-hosted aquifers and enrichment of novel symbionts in the deep terrestrial subsurface.</title>
        <authorList>
            <person name="Probst A.J."/>
            <person name="Ladd B."/>
            <person name="Jarett J.K."/>
            <person name="Geller-Mcgrath D.E."/>
            <person name="Sieber C.M."/>
            <person name="Emerson J.B."/>
            <person name="Anantharaman K."/>
            <person name="Thomas B.C."/>
            <person name="Malmstrom R."/>
            <person name="Stieglmeier M."/>
            <person name="Klingl A."/>
            <person name="Woyke T."/>
            <person name="Ryan C.M."/>
            <person name="Banfield J.F."/>
        </authorList>
    </citation>
    <scope>NUCLEOTIDE SEQUENCE [LARGE SCALE GENOMIC DNA]</scope>
    <source>
        <strain evidence="2">CG15_BIG_FIL_POST_REV_8_21_14_020_45_12</strain>
    </source>
</reference>
<dbReference type="Pfam" id="PF01551">
    <property type="entry name" value="Peptidase_M23"/>
    <property type="match status" value="1"/>
</dbReference>
<evidence type="ECO:0000313" key="2">
    <source>
        <dbReference type="EMBL" id="PIW37409.1"/>
    </source>
</evidence>